<name>A0ABV5U151_9PSEU</name>
<feature type="transmembrane region" description="Helical" evidence="8">
    <location>
        <begin position="289"/>
        <end position="309"/>
    </location>
</feature>
<feature type="transmembrane region" description="Helical" evidence="8">
    <location>
        <begin position="321"/>
        <end position="339"/>
    </location>
</feature>
<dbReference type="PANTHER" id="PTHR42718:SF47">
    <property type="entry name" value="METHYL VIOLOGEN RESISTANCE PROTEIN SMVA"/>
    <property type="match status" value="1"/>
</dbReference>
<dbReference type="InterPro" id="IPR036259">
    <property type="entry name" value="MFS_trans_sf"/>
</dbReference>
<evidence type="ECO:0000256" key="6">
    <source>
        <dbReference type="ARBA" id="ARBA00023136"/>
    </source>
</evidence>
<proteinExistence type="predicted"/>
<evidence type="ECO:0000256" key="1">
    <source>
        <dbReference type="ARBA" id="ARBA00004651"/>
    </source>
</evidence>
<feature type="transmembrane region" description="Helical" evidence="8">
    <location>
        <begin position="133"/>
        <end position="160"/>
    </location>
</feature>
<dbReference type="Pfam" id="PF07690">
    <property type="entry name" value="MFS_1"/>
    <property type="match status" value="1"/>
</dbReference>
<dbReference type="Gene3D" id="1.20.1720.10">
    <property type="entry name" value="Multidrug resistance protein D"/>
    <property type="match status" value="1"/>
</dbReference>
<keyword evidence="4 8" id="KW-0812">Transmembrane</keyword>
<evidence type="ECO:0000313" key="11">
    <source>
        <dbReference type="Proteomes" id="UP001589535"/>
    </source>
</evidence>
<feature type="transmembrane region" description="Helical" evidence="8">
    <location>
        <begin position="196"/>
        <end position="213"/>
    </location>
</feature>
<evidence type="ECO:0000256" key="7">
    <source>
        <dbReference type="SAM" id="MobiDB-lite"/>
    </source>
</evidence>
<keyword evidence="3" id="KW-1003">Cell membrane</keyword>
<comment type="caution">
    <text evidence="10">The sequence shown here is derived from an EMBL/GenBank/DDBJ whole genome shotgun (WGS) entry which is preliminary data.</text>
</comment>
<sequence>MAVTRTGPLLAVLGAGLFLVAVDATVLHVALPDLVRQLRPGAAAQVWIVAIYPLTAAPLLLPAGTLGDRFGRRRVLVTGYAVFGVASLACALAPGVPALLAARAALGVGGALIMPVTMALLRQLFPDRRRRRTAIAVCSGIAGTGSVFGPVLGGLLVQAWGWRATFLVNPPVILAAVVAALRWLPRSPRGGEPWDALSAVLAAGGVLGLAFAVGPSGGGFAAGAAGCVLLGLFVRRQRRAEAPLLDLTLFGRPGVPGAAAGVLLVMSTLVGLGLLLAQYLQVVLGLSPVAAAERLLLVLGASAVGSVVAPRLLDRFGNTRVRTAGFALAAASLAIPAAGGLPSPWWLGGALVGSGLGMALAVTSSTDTLLSAAPADRAGGAAAVEKTGYELGAGLGTTAFGSLAAAVYAAHLVVPPGVPDAVHRLALAGPAQAEAASHGLAQAAELLAAARAACTASVQAAAAVAGGLFTLATLVSLDRGRIGRYTIRSALARLRGRRLRRDPRASRGRSTAGASGGSPAAVRRCGPGTPSTPR</sequence>
<feature type="transmembrane region" description="Helical" evidence="8">
    <location>
        <begin position="166"/>
        <end position="184"/>
    </location>
</feature>
<keyword evidence="5 8" id="KW-1133">Transmembrane helix</keyword>
<dbReference type="InterPro" id="IPR020846">
    <property type="entry name" value="MFS_dom"/>
</dbReference>
<feature type="transmembrane region" description="Helical" evidence="8">
    <location>
        <begin position="40"/>
        <end position="63"/>
    </location>
</feature>
<gene>
    <name evidence="10" type="ORF">ACFFTO_13030</name>
</gene>
<protein>
    <submittedName>
        <fullName evidence="10">MFS transporter</fullName>
    </submittedName>
</protein>
<dbReference type="SUPFAM" id="SSF103473">
    <property type="entry name" value="MFS general substrate transporter"/>
    <property type="match status" value="1"/>
</dbReference>
<dbReference type="Gene3D" id="1.20.1250.20">
    <property type="entry name" value="MFS general substrate transporter like domains"/>
    <property type="match status" value="1"/>
</dbReference>
<dbReference type="PANTHER" id="PTHR42718">
    <property type="entry name" value="MAJOR FACILITATOR SUPERFAMILY MULTIDRUG TRANSPORTER MFSC"/>
    <property type="match status" value="1"/>
</dbReference>
<keyword evidence="6 8" id="KW-0472">Membrane</keyword>
<reference evidence="10 11" key="1">
    <citation type="submission" date="2024-09" db="EMBL/GenBank/DDBJ databases">
        <authorList>
            <person name="Sun Q."/>
            <person name="Mori K."/>
        </authorList>
    </citation>
    <scope>NUCLEOTIDE SEQUENCE [LARGE SCALE GENOMIC DNA]</scope>
    <source>
        <strain evidence="10 11">JCM 13852</strain>
    </source>
</reference>
<evidence type="ECO:0000256" key="2">
    <source>
        <dbReference type="ARBA" id="ARBA00022448"/>
    </source>
</evidence>
<organism evidence="10 11">
    <name type="scientific">Amycolatopsis plumensis</name>
    <dbReference type="NCBI Taxonomy" id="236508"/>
    <lineage>
        <taxon>Bacteria</taxon>
        <taxon>Bacillati</taxon>
        <taxon>Actinomycetota</taxon>
        <taxon>Actinomycetes</taxon>
        <taxon>Pseudonocardiales</taxon>
        <taxon>Pseudonocardiaceae</taxon>
        <taxon>Amycolatopsis</taxon>
    </lineage>
</organism>
<evidence type="ECO:0000259" key="9">
    <source>
        <dbReference type="PROSITE" id="PS50850"/>
    </source>
</evidence>
<comment type="subcellular location">
    <subcellularLocation>
        <location evidence="1">Cell membrane</location>
        <topology evidence="1">Multi-pass membrane protein</topology>
    </subcellularLocation>
</comment>
<dbReference type="InterPro" id="IPR011701">
    <property type="entry name" value="MFS"/>
</dbReference>
<dbReference type="EMBL" id="JBHMBK010000008">
    <property type="protein sequence ID" value="MFB9685108.1"/>
    <property type="molecule type" value="Genomic_DNA"/>
</dbReference>
<keyword evidence="11" id="KW-1185">Reference proteome</keyword>
<dbReference type="PROSITE" id="PS50850">
    <property type="entry name" value="MFS"/>
    <property type="match status" value="1"/>
</dbReference>
<feature type="transmembrane region" description="Helical" evidence="8">
    <location>
        <begin position="219"/>
        <end position="234"/>
    </location>
</feature>
<keyword evidence="2" id="KW-0813">Transport</keyword>
<accession>A0ABV5U151</accession>
<evidence type="ECO:0000256" key="4">
    <source>
        <dbReference type="ARBA" id="ARBA00022692"/>
    </source>
</evidence>
<dbReference type="RefSeq" id="WP_378192444.1">
    <property type="nucleotide sequence ID" value="NZ_JBHMBK010000008.1"/>
</dbReference>
<feature type="region of interest" description="Disordered" evidence="7">
    <location>
        <begin position="498"/>
        <end position="534"/>
    </location>
</feature>
<feature type="compositionally biased region" description="Low complexity" evidence="7">
    <location>
        <begin position="508"/>
        <end position="524"/>
    </location>
</feature>
<dbReference type="CDD" id="cd17321">
    <property type="entry name" value="MFS_MMR_MDR_like"/>
    <property type="match status" value="1"/>
</dbReference>
<evidence type="ECO:0000313" key="10">
    <source>
        <dbReference type="EMBL" id="MFB9685108.1"/>
    </source>
</evidence>
<evidence type="ECO:0000256" key="5">
    <source>
        <dbReference type="ARBA" id="ARBA00022989"/>
    </source>
</evidence>
<evidence type="ECO:0000256" key="8">
    <source>
        <dbReference type="SAM" id="Phobius"/>
    </source>
</evidence>
<feature type="transmembrane region" description="Helical" evidence="8">
    <location>
        <begin position="255"/>
        <end position="277"/>
    </location>
</feature>
<feature type="transmembrane region" description="Helical" evidence="8">
    <location>
        <begin position="75"/>
        <end position="94"/>
    </location>
</feature>
<feature type="domain" description="Major facilitator superfamily (MFS) profile" evidence="9">
    <location>
        <begin position="9"/>
        <end position="478"/>
    </location>
</feature>
<feature type="transmembrane region" description="Helical" evidence="8">
    <location>
        <begin position="100"/>
        <end position="121"/>
    </location>
</feature>
<evidence type="ECO:0000256" key="3">
    <source>
        <dbReference type="ARBA" id="ARBA00022475"/>
    </source>
</evidence>
<dbReference type="Proteomes" id="UP001589535">
    <property type="component" value="Unassembled WGS sequence"/>
</dbReference>